<dbReference type="FunFam" id="3.40.50.300:FF:004169">
    <property type="entry name" value="Atlastin 3"/>
    <property type="match status" value="1"/>
</dbReference>
<accession>A0A336LZC1</accession>
<reference evidence="5" key="1">
    <citation type="submission" date="2018-07" db="EMBL/GenBank/DDBJ databases">
        <authorList>
            <person name="Quirk P.G."/>
            <person name="Krulwich T.A."/>
        </authorList>
    </citation>
    <scope>NUCLEOTIDE SEQUENCE</scope>
</reference>
<dbReference type="SUPFAM" id="SSF52540">
    <property type="entry name" value="P-loop containing nucleoside triphosphate hydrolases"/>
    <property type="match status" value="1"/>
</dbReference>
<dbReference type="PANTHER" id="PTHR10751">
    <property type="entry name" value="GUANYLATE BINDING PROTEIN"/>
    <property type="match status" value="1"/>
</dbReference>
<comment type="similarity">
    <text evidence="3">Belongs to the TRAFAC class dynamin-like GTPase superfamily. GB1/RHD3 GTPase family.</text>
</comment>
<sequence length="364" mass="41591">MSAEPVQIVKLIDHSFVPDQEALEKILLENDVKDRSIVVISIAGAFRKGKSFLLDFCLRYLHAEFVGKNEGKDWLGTDDEPLVGFAWRDGSERETTGIWMWSELFKHDMPNGEKIAIALMDTQGVFDSKSTVKECSTVFALSTMLSSVLIFNVSQNIQEDDLQHLLFFTDYGRLALAESEKKPFQRLQFLVRDWHFVNEAGYGAKGGQKILKNRLEIQEGQHSELKFLREHLSSCFDDINCFLMPHPGLKIICDFDGRLSLLEPEFRSALRDLIPMLLAPENLVIKQVQGQRVKARDFVQLFNIYNQIFMGDTLPEPKTLLAATAEASNLAAFEGKKNIVFLFACVHLNIFNNFKLQRKFTFKK</sequence>
<name>A0A336LZC1_CULSO</name>
<evidence type="ECO:0000313" key="5">
    <source>
        <dbReference type="EMBL" id="SSX23426.1"/>
    </source>
</evidence>
<evidence type="ECO:0000256" key="3">
    <source>
        <dbReference type="PROSITE-ProRule" id="PRU01052"/>
    </source>
</evidence>
<dbReference type="PROSITE" id="PS51715">
    <property type="entry name" value="G_GB1_RHD3"/>
    <property type="match status" value="1"/>
</dbReference>
<dbReference type="InterPro" id="IPR027417">
    <property type="entry name" value="P-loop_NTPase"/>
</dbReference>
<dbReference type="Pfam" id="PF02263">
    <property type="entry name" value="GBP"/>
    <property type="match status" value="1"/>
</dbReference>
<organism evidence="5">
    <name type="scientific">Culicoides sonorensis</name>
    <name type="common">Biting midge</name>
    <dbReference type="NCBI Taxonomy" id="179676"/>
    <lineage>
        <taxon>Eukaryota</taxon>
        <taxon>Metazoa</taxon>
        <taxon>Ecdysozoa</taxon>
        <taxon>Arthropoda</taxon>
        <taxon>Hexapoda</taxon>
        <taxon>Insecta</taxon>
        <taxon>Pterygota</taxon>
        <taxon>Neoptera</taxon>
        <taxon>Endopterygota</taxon>
        <taxon>Diptera</taxon>
        <taxon>Nematocera</taxon>
        <taxon>Chironomoidea</taxon>
        <taxon>Ceratopogonidae</taxon>
        <taxon>Ceratopogoninae</taxon>
        <taxon>Culicoides</taxon>
        <taxon>Monoculicoides</taxon>
    </lineage>
</organism>
<dbReference type="GO" id="GO:0003924">
    <property type="term" value="F:GTPase activity"/>
    <property type="evidence" value="ECO:0007669"/>
    <property type="project" value="InterPro"/>
</dbReference>
<dbReference type="GO" id="GO:0005525">
    <property type="term" value="F:GTP binding"/>
    <property type="evidence" value="ECO:0007669"/>
    <property type="project" value="UniProtKB-KW"/>
</dbReference>
<dbReference type="AlphaFoldDB" id="A0A336LZC1"/>
<evidence type="ECO:0000256" key="1">
    <source>
        <dbReference type="ARBA" id="ARBA00022741"/>
    </source>
</evidence>
<evidence type="ECO:0000256" key="2">
    <source>
        <dbReference type="ARBA" id="ARBA00023134"/>
    </source>
</evidence>
<evidence type="ECO:0000259" key="4">
    <source>
        <dbReference type="PROSITE" id="PS51715"/>
    </source>
</evidence>
<keyword evidence="2" id="KW-0342">GTP-binding</keyword>
<dbReference type="Gene3D" id="3.40.50.300">
    <property type="entry name" value="P-loop containing nucleotide triphosphate hydrolases"/>
    <property type="match status" value="1"/>
</dbReference>
<protein>
    <submittedName>
        <fullName evidence="5">CSON008972 protein</fullName>
    </submittedName>
</protein>
<dbReference type="EMBL" id="UFQT01000346">
    <property type="protein sequence ID" value="SSX23426.1"/>
    <property type="molecule type" value="Genomic_DNA"/>
</dbReference>
<dbReference type="OMA" id="QYQKNME"/>
<dbReference type="InterPro" id="IPR030386">
    <property type="entry name" value="G_GB1_RHD3_dom"/>
</dbReference>
<dbReference type="VEuPathDB" id="VectorBase:CSON008972"/>
<feature type="domain" description="GB1/RHD3-type G" evidence="4">
    <location>
        <begin position="34"/>
        <end position="282"/>
    </location>
</feature>
<keyword evidence="1" id="KW-0547">Nucleotide-binding</keyword>
<proteinExistence type="inferred from homology"/>
<gene>
    <name evidence="5" type="primary">CSON008972</name>
</gene>
<dbReference type="InterPro" id="IPR015894">
    <property type="entry name" value="Guanylate-bd_N"/>
</dbReference>
<dbReference type="CDD" id="cd01851">
    <property type="entry name" value="GBP"/>
    <property type="match status" value="1"/>
</dbReference>